<evidence type="ECO:0000256" key="2">
    <source>
        <dbReference type="ARBA" id="ARBA00014590"/>
    </source>
</evidence>
<dbReference type="SUPFAM" id="SSF158702">
    <property type="entry name" value="Sec63 N-terminal domain-like"/>
    <property type="match status" value="2"/>
</dbReference>
<evidence type="ECO:0000256" key="3">
    <source>
        <dbReference type="ARBA" id="ARBA00022741"/>
    </source>
</evidence>
<dbReference type="GeneTree" id="ENSGT00940000155377"/>
<dbReference type="SMART" id="SM00382">
    <property type="entry name" value="AAA"/>
    <property type="match status" value="2"/>
</dbReference>
<keyword evidence="13" id="KW-1185">Reference proteome</keyword>
<evidence type="ECO:0000256" key="8">
    <source>
        <dbReference type="ARBA" id="ARBA00034808"/>
    </source>
</evidence>
<dbReference type="FunFam" id="1.10.10.10:FF:000024">
    <property type="entry name" value="U5 small nuclear ribonucleoprotein helicase"/>
    <property type="match status" value="1"/>
</dbReference>
<dbReference type="InterPro" id="IPR011545">
    <property type="entry name" value="DEAD/DEAH_box_helicase_dom"/>
</dbReference>
<dbReference type="GO" id="GO:0005524">
    <property type="term" value="F:ATP binding"/>
    <property type="evidence" value="ECO:0007669"/>
    <property type="project" value="UniProtKB-KW"/>
</dbReference>
<dbReference type="FunFam" id="3.40.50.300:FF:000062">
    <property type="entry name" value="U5 small nuclear ribonucleoprotein helicase"/>
    <property type="match status" value="1"/>
</dbReference>
<dbReference type="InterPro" id="IPR036390">
    <property type="entry name" value="WH_DNA-bd_sf"/>
</dbReference>
<keyword evidence="6" id="KW-0067">ATP-binding</keyword>
<comment type="catalytic activity">
    <reaction evidence="9">
        <text>ATP + H2O = ADP + phosphate + H(+)</text>
        <dbReference type="Rhea" id="RHEA:13065"/>
        <dbReference type="ChEBI" id="CHEBI:15377"/>
        <dbReference type="ChEBI" id="CHEBI:15378"/>
        <dbReference type="ChEBI" id="CHEBI:30616"/>
        <dbReference type="ChEBI" id="CHEBI:43474"/>
        <dbReference type="ChEBI" id="CHEBI:456216"/>
        <dbReference type="EC" id="5.6.2.4"/>
    </reaction>
</comment>
<dbReference type="FunFam" id="3.40.50.300:FF:000102">
    <property type="entry name" value="RNA helicase, activating signal cointegrator 1"/>
    <property type="match status" value="1"/>
</dbReference>
<dbReference type="Pfam" id="PF00270">
    <property type="entry name" value="DEAD"/>
    <property type="match status" value="2"/>
</dbReference>
<dbReference type="CDD" id="cd18020">
    <property type="entry name" value="DEXHc_ASCC3_1"/>
    <property type="match status" value="1"/>
</dbReference>
<evidence type="ECO:0000256" key="9">
    <source>
        <dbReference type="ARBA" id="ARBA00048988"/>
    </source>
</evidence>
<accession>A0A671V9D4</accession>
<dbReference type="InterPro" id="IPR050474">
    <property type="entry name" value="Hel308_SKI2-like"/>
</dbReference>
<dbReference type="Pfam" id="PF00271">
    <property type="entry name" value="Helicase_C"/>
    <property type="match status" value="2"/>
</dbReference>
<dbReference type="InterPro" id="IPR014001">
    <property type="entry name" value="Helicase_ATP-bd"/>
</dbReference>
<dbReference type="Pfam" id="PF02889">
    <property type="entry name" value="Sec63"/>
    <property type="match status" value="2"/>
</dbReference>
<dbReference type="Ensembl" id="ENSSAUT00010022723.1">
    <property type="protein sequence ID" value="ENSSAUP00010021506.1"/>
    <property type="gene ID" value="ENSSAUG00010009349.1"/>
</dbReference>
<evidence type="ECO:0000313" key="12">
    <source>
        <dbReference type="Ensembl" id="ENSSAUP00010021506.1"/>
    </source>
</evidence>
<dbReference type="Pfam" id="PF23445">
    <property type="entry name" value="WHD_SNRNP200"/>
    <property type="match status" value="2"/>
</dbReference>
<evidence type="ECO:0000259" key="10">
    <source>
        <dbReference type="PROSITE" id="PS51192"/>
    </source>
</evidence>
<dbReference type="SMART" id="SM00490">
    <property type="entry name" value="HELICc"/>
    <property type="match status" value="2"/>
</dbReference>
<dbReference type="GO" id="GO:0032991">
    <property type="term" value="C:protein-containing complex"/>
    <property type="evidence" value="ECO:0007669"/>
    <property type="project" value="UniProtKB-ARBA"/>
</dbReference>
<gene>
    <name evidence="12" type="primary">ASCC3</name>
    <name evidence="12" type="synonym">ascc3</name>
</gene>
<sequence>YYDFTGRTLQLHYYDNQIIFNQISLKADNFHLYNYCNHVLTLVHPLFAQIGQLVFKGMKRLNRIQSLVYETAYNTNENLLICAPTGAGKTNIAMLTVLHEIRQHLQPGGVIKKDEFKIVYVAPMKALAAEMTNYFSKRLEPLGITVKELTGDMQLTKGEILRTQMLVTTPEKWDVVTRKSVGDVALSQIVRLLILDEVHLLHEDRGPVLESLVARTIRQVESTQSMIRILGLSATLPNYLDVAAFLHVNPYIGLFFFDSRFRPVPLGQTFVGIKTTNKVMVFVHARNATVRTAMGLIEMAKNSGETCFFQPDQGPDYGHCEKQVDKAFKNKQMKEMFPEGFGIHHAGMLRSDRSMMESMFSKGHLKVLVCTATLAWGVNLPAHAVIIKGTQIYDAKRGALVDLGILDVMQIFGRAGRPQFDKYGEGTIITTHEKLSHYLTLLTQQNPIESQFQDSLADNLNAEVALGSVTNVEEAVKWLSYTYLYVRMRANPLAYGINHKAFQMDPSLELYRKELVLESGRKLDKARMIRFEERTGYFASTDLGRTASHFYIRYNTIEVDSLLHQIQHHREADILSIVDGFVCWQVRDEELEELDQLLSNYCELPAAGGVENSYGKINVLLQTYISRGEVDSFSLISDLSYVAQNAARIVRALFEIALRKRWPAMTYRLLTLCKVIDKRLWGFSHPLRQFPNLSHIVLNRLEEKKLTVDKLKEMRKDEIGKKQLIPKKLRCVHQIPSITMEASIQPITRTVLRVRLIITPDFRWNDQVHGSVGEPWWLWVEDPINDHIYHSEYLLLQKKQPQHIVFTIPIFEPLPSQYYIKAVSDRWLGAEAVCIINFQNLILPERHPPHTELLDLQPLPVTALGNREYESLYKFTHFNPIQTQIFHTLYHTDTNVLLGAPTGSGKTIAAEMAMFRVFNKYPGSKVVYIAPLKALVRERIEDWKIRIEEKLGKKVVELTGDVTPDMRAIAQADLIVTTPEKWDGVSRSWQNRSYVQKVAILIIDEIHLLGEDRGPVLEVIVSRTNFISSHTSRSVRVVGLSTALANARDLADWLGIGQVGLFNFRPSVRPVPLEVHIHGFPGQHYCPRMASMNKPTFQAIRSHSPAKPVLIFVSSRRQTRLTALDLIAFLATEDNPKQWLHQDEREVHYTMLRDSNLKLTLAFGIGMHHAGLHERDRKTVEELFVNCKIQVLIATSTLAWGVNFPAHLVVVKGTEYYDGKSRRYVDYPITDVLQMMGRAGRPQFDDQGKAVILVHDIKKDFYKKFLYEPFPVESSLLSVLSDHLNAEIAAGTIGSKQDAMDYITWTYFFRRLVMNPSYYNLEDITHESINKFLSNLVERSLRDLECSYCMEIKEVRPLTYGRISSYYYLKHQTIRMFKERLRADTCFRLPVSLLISVSQDAEEYAELPVRHNEDQLNSQLAQQLPLQVNPHSYDSAHTKTHLLLQAHFSHAQLPCSDYNTDTKTVLDNAIRICQAMLDVAANEGWLVTAISICNLVQMIVQGRWLHDSSLLMLPHIEQQDLYLMSNSPCGERQQEVWSRICFVMLPQDQESLPTLSSKHNIGNGHTGRGGAAREASMGQLKDFLN</sequence>
<reference evidence="12" key="2">
    <citation type="submission" date="2025-08" db="UniProtKB">
        <authorList>
            <consortium name="Ensembl"/>
        </authorList>
    </citation>
    <scope>IDENTIFICATION</scope>
</reference>
<dbReference type="Gene3D" id="1.10.150.20">
    <property type="entry name" value="5' to 3' exonuclease, C-terminal subdomain"/>
    <property type="match status" value="1"/>
</dbReference>
<protein>
    <recommendedName>
        <fullName evidence="2">Activating signal cointegrator 1 complex subunit 3</fullName>
        <ecNumber evidence="8">5.6.2.4</ecNumber>
    </recommendedName>
</protein>
<dbReference type="Gene3D" id="3.40.50.300">
    <property type="entry name" value="P-loop containing nucleotide triphosphate hydrolases"/>
    <property type="match status" value="5"/>
</dbReference>
<dbReference type="PROSITE" id="PS51192">
    <property type="entry name" value="HELICASE_ATP_BIND_1"/>
    <property type="match status" value="2"/>
</dbReference>
<comment type="catalytic activity">
    <reaction evidence="7">
        <text>Couples ATP hydrolysis with the unwinding of duplex DNA by translocating in the 3'-5' direction.</text>
        <dbReference type="EC" id="5.6.2.4"/>
    </reaction>
</comment>
<dbReference type="InterPro" id="IPR035892">
    <property type="entry name" value="C2_domain_sf"/>
</dbReference>
<evidence type="ECO:0000313" key="13">
    <source>
        <dbReference type="Proteomes" id="UP000472265"/>
    </source>
</evidence>
<keyword evidence="4" id="KW-0378">Hydrolase</keyword>
<dbReference type="SMART" id="SM00487">
    <property type="entry name" value="DEXDc"/>
    <property type="match status" value="2"/>
</dbReference>
<dbReference type="PANTHER" id="PTHR47961:SF13">
    <property type="entry name" value="ACTIVATING SIGNAL COINTEGRATOR 1 COMPLEX SUBUNIT 3"/>
    <property type="match status" value="1"/>
</dbReference>
<reference evidence="12" key="1">
    <citation type="submission" date="2021-04" db="EMBL/GenBank/DDBJ databases">
        <authorList>
            <consortium name="Wellcome Sanger Institute Data Sharing"/>
        </authorList>
    </citation>
    <scope>NUCLEOTIDE SEQUENCE [LARGE SCALE GENOMIC DNA]</scope>
</reference>
<reference evidence="12" key="3">
    <citation type="submission" date="2025-09" db="UniProtKB">
        <authorList>
            <consortium name="Ensembl"/>
        </authorList>
    </citation>
    <scope>IDENTIFICATION</scope>
</reference>
<feature type="domain" description="Helicase C-terminal" evidence="11">
    <location>
        <begin position="1095"/>
        <end position="1288"/>
    </location>
</feature>
<dbReference type="EC" id="5.6.2.4" evidence="8"/>
<dbReference type="Gene3D" id="1.10.10.10">
    <property type="entry name" value="Winged helix-like DNA-binding domain superfamily/Winged helix DNA-binding domain"/>
    <property type="match status" value="2"/>
</dbReference>
<dbReference type="SUPFAM" id="SSF46785">
    <property type="entry name" value="Winged helix' DNA-binding domain"/>
    <property type="match status" value="2"/>
</dbReference>
<dbReference type="CDD" id="cd18022">
    <property type="entry name" value="DEXHc_ASCC3_2"/>
    <property type="match status" value="1"/>
</dbReference>
<dbReference type="GO" id="GO:0003676">
    <property type="term" value="F:nucleic acid binding"/>
    <property type="evidence" value="ECO:0007669"/>
    <property type="project" value="InterPro"/>
</dbReference>
<proteinExistence type="inferred from homology"/>
<evidence type="ECO:0000256" key="1">
    <source>
        <dbReference type="ARBA" id="ARBA00008708"/>
    </source>
</evidence>
<dbReference type="FunFam" id="2.60.40.150:FF:000004">
    <property type="entry name" value="RNA helicase, activating signal cointegrator 1"/>
    <property type="match status" value="1"/>
</dbReference>
<evidence type="ECO:0000256" key="7">
    <source>
        <dbReference type="ARBA" id="ARBA00034617"/>
    </source>
</evidence>
<dbReference type="FunFam" id="1.10.3380.10:FF:000001">
    <property type="entry name" value="U5 small nuclear ribonucleoprotein helicase"/>
    <property type="match status" value="1"/>
</dbReference>
<dbReference type="InterPro" id="IPR004179">
    <property type="entry name" value="Sec63-dom"/>
</dbReference>
<comment type="similarity">
    <text evidence="1">Belongs to the helicase family.</text>
</comment>
<dbReference type="InterPro" id="IPR027417">
    <property type="entry name" value="P-loop_NTPase"/>
</dbReference>
<name>A0A671V9D4_SPAAU</name>
<dbReference type="PROSITE" id="PS51194">
    <property type="entry name" value="HELICASE_CTER"/>
    <property type="match status" value="2"/>
</dbReference>
<dbReference type="SUPFAM" id="SSF52540">
    <property type="entry name" value="P-loop containing nucleoside triphosphate hydrolases"/>
    <property type="match status" value="4"/>
</dbReference>
<dbReference type="Gene3D" id="1.10.3380.10">
    <property type="entry name" value="Sec63 N-terminal domain-like domain"/>
    <property type="match status" value="2"/>
</dbReference>
<dbReference type="GO" id="GO:0043138">
    <property type="term" value="F:3'-5' DNA helicase activity"/>
    <property type="evidence" value="ECO:0007669"/>
    <property type="project" value="UniProtKB-EC"/>
</dbReference>
<evidence type="ECO:0000259" key="11">
    <source>
        <dbReference type="PROSITE" id="PS51194"/>
    </source>
</evidence>
<feature type="domain" description="Helicase ATP-binding" evidence="10">
    <location>
        <begin position="70"/>
        <end position="254"/>
    </location>
</feature>
<keyword evidence="3" id="KW-0547">Nucleotide-binding</keyword>
<dbReference type="SMART" id="SM00973">
    <property type="entry name" value="Sec63"/>
    <property type="match status" value="2"/>
</dbReference>
<dbReference type="InterPro" id="IPR001650">
    <property type="entry name" value="Helicase_C-like"/>
</dbReference>
<dbReference type="PANTHER" id="PTHR47961">
    <property type="entry name" value="DNA POLYMERASE THETA, PUTATIVE (AFU_ORTHOLOGUE AFUA_1G05260)-RELATED"/>
    <property type="match status" value="1"/>
</dbReference>
<evidence type="ECO:0000256" key="6">
    <source>
        <dbReference type="ARBA" id="ARBA00022840"/>
    </source>
</evidence>
<evidence type="ECO:0000256" key="4">
    <source>
        <dbReference type="ARBA" id="ARBA00022801"/>
    </source>
</evidence>
<dbReference type="Gene3D" id="2.60.40.150">
    <property type="entry name" value="C2 domain"/>
    <property type="match status" value="1"/>
</dbReference>
<dbReference type="InterPro" id="IPR003593">
    <property type="entry name" value="AAA+_ATPase"/>
</dbReference>
<feature type="domain" description="Helicase C-terminal" evidence="11">
    <location>
        <begin position="265"/>
        <end position="464"/>
    </location>
</feature>
<dbReference type="Proteomes" id="UP000472265">
    <property type="component" value="Chromosome 17"/>
</dbReference>
<keyword evidence="5" id="KW-0347">Helicase</keyword>
<dbReference type="FunFam" id="1.10.10.10:FF:000012">
    <property type="entry name" value="U5 small nuclear ribonucleoprotein helicase"/>
    <property type="match status" value="1"/>
</dbReference>
<dbReference type="GO" id="GO:0016787">
    <property type="term" value="F:hydrolase activity"/>
    <property type="evidence" value="ECO:0007669"/>
    <property type="project" value="UniProtKB-KW"/>
</dbReference>
<feature type="domain" description="Helicase ATP-binding" evidence="10">
    <location>
        <begin position="887"/>
        <end position="1062"/>
    </location>
</feature>
<dbReference type="CDD" id="cd18795">
    <property type="entry name" value="SF2_C_Ski2"/>
    <property type="match status" value="2"/>
</dbReference>
<dbReference type="InterPro" id="IPR057842">
    <property type="entry name" value="WH_MER3"/>
</dbReference>
<dbReference type="FunFam" id="1.10.3380.10:FF:000002">
    <property type="entry name" value="Activating signal cointegrator 1 complex subunit 3"/>
    <property type="match status" value="1"/>
</dbReference>
<dbReference type="FunFam" id="3.40.50.300:FF:000198">
    <property type="entry name" value="Activating signal cointegrator 1 complex subunit"/>
    <property type="match status" value="1"/>
</dbReference>
<dbReference type="FunFam" id="3.40.50.300:FF:000231">
    <property type="entry name" value="Activating signal cointegrator 1 complex subunit 3"/>
    <property type="match status" value="1"/>
</dbReference>
<dbReference type="InterPro" id="IPR036388">
    <property type="entry name" value="WH-like_DNA-bd_sf"/>
</dbReference>
<evidence type="ECO:0000256" key="5">
    <source>
        <dbReference type="ARBA" id="ARBA00022806"/>
    </source>
</evidence>
<organism evidence="12 13">
    <name type="scientific">Sparus aurata</name>
    <name type="common">Gilthead sea bream</name>
    <dbReference type="NCBI Taxonomy" id="8175"/>
    <lineage>
        <taxon>Eukaryota</taxon>
        <taxon>Metazoa</taxon>
        <taxon>Chordata</taxon>
        <taxon>Craniata</taxon>
        <taxon>Vertebrata</taxon>
        <taxon>Euteleostomi</taxon>
        <taxon>Actinopterygii</taxon>
        <taxon>Neopterygii</taxon>
        <taxon>Teleostei</taxon>
        <taxon>Neoteleostei</taxon>
        <taxon>Acanthomorphata</taxon>
        <taxon>Eupercaria</taxon>
        <taxon>Spariformes</taxon>
        <taxon>Sparidae</taxon>
        <taxon>Sparus</taxon>
    </lineage>
</organism>